<dbReference type="Proteomes" id="UP000011607">
    <property type="component" value="Unassembled WGS sequence"/>
</dbReference>
<comment type="caution">
    <text evidence="2">The sequence shown here is derived from an EMBL/GenBank/DDBJ whole genome shotgun (WGS) entry which is preliminary data.</text>
</comment>
<feature type="compositionally biased region" description="Basic and acidic residues" evidence="1">
    <location>
        <begin position="33"/>
        <end position="42"/>
    </location>
</feature>
<sequence>MGGAMSDKRPRARVSTGQKPETETKSHVRHSRAGTDGRDTAVRRRVGRDANGGR</sequence>
<evidence type="ECO:0000256" key="1">
    <source>
        <dbReference type="SAM" id="MobiDB-lite"/>
    </source>
</evidence>
<feature type="region of interest" description="Disordered" evidence="1">
    <location>
        <begin position="1"/>
        <end position="54"/>
    </location>
</feature>
<keyword evidence="3" id="KW-1185">Reference proteome</keyword>
<accession>M0LYF1</accession>
<organism evidence="2 3">
    <name type="scientific">Halobiforma nitratireducens JCM 10879</name>
    <dbReference type="NCBI Taxonomy" id="1227454"/>
    <lineage>
        <taxon>Archaea</taxon>
        <taxon>Methanobacteriati</taxon>
        <taxon>Methanobacteriota</taxon>
        <taxon>Stenosarchaea group</taxon>
        <taxon>Halobacteria</taxon>
        <taxon>Halobacteriales</taxon>
        <taxon>Natrialbaceae</taxon>
        <taxon>Halobiforma</taxon>
    </lineage>
</organism>
<dbReference type="AlphaFoldDB" id="M0LYF1"/>
<evidence type="ECO:0000313" key="3">
    <source>
        <dbReference type="Proteomes" id="UP000011607"/>
    </source>
</evidence>
<name>M0LYF1_9EURY</name>
<protein>
    <submittedName>
        <fullName evidence="2">Uncharacterized protein</fullName>
    </submittedName>
</protein>
<dbReference type="EMBL" id="AOMA01000099">
    <property type="protein sequence ID" value="EMA38203.1"/>
    <property type="molecule type" value="Genomic_DNA"/>
</dbReference>
<evidence type="ECO:0000313" key="2">
    <source>
        <dbReference type="EMBL" id="EMA38203.1"/>
    </source>
</evidence>
<dbReference type="STRING" id="1227454.C446_10150"/>
<reference evidence="2 3" key="1">
    <citation type="journal article" date="2014" name="PLoS Genet.">
        <title>Phylogenetically driven sequencing of extremely halophilic archaea reveals strategies for static and dynamic osmo-response.</title>
        <authorList>
            <person name="Becker E.A."/>
            <person name="Seitzer P.M."/>
            <person name="Tritt A."/>
            <person name="Larsen D."/>
            <person name="Krusor M."/>
            <person name="Yao A.I."/>
            <person name="Wu D."/>
            <person name="Madern D."/>
            <person name="Eisen J.A."/>
            <person name="Darling A.E."/>
            <person name="Facciotti M.T."/>
        </authorList>
    </citation>
    <scope>NUCLEOTIDE SEQUENCE [LARGE SCALE GENOMIC DNA]</scope>
    <source>
        <strain evidence="2 3">JCM 10879</strain>
    </source>
</reference>
<gene>
    <name evidence="2" type="ORF">C446_10150</name>
</gene>
<proteinExistence type="predicted"/>